<dbReference type="InterPro" id="IPR001173">
    <property type="entry name" value="Glyco_trans_2-like"/>
</dbReference>
<dbReference type="PANTHER" id="PTHR22916:SF3">
    <property type="entry name" value="UDP-GLCNAC:BETAGAL BETA-1,3-N-ACETYLGLUCOSAMINYLTRANSFERASE-LIKE PROTEIN 1"/>
    <property type="match status" value="1"/>
</dbReference>
<dbReference type="SUPFAM" id="SSF53448">
    <property type="entry name" value="Nucleotide-diphospho-sugar transferases"/>
    <property type="match status" value="1"/>
</dbReference>
<sequence>MRHVFSLSNLIKAYRYLKKNGAAAVFSAVQERILQDGKNDWRYQRPDRETLEAQRKDAIASFEAMAFSEAATSLDTMASSETMVSSETAASSEPAVSAEEKGAPVLFSIAVPAFKTNPVYLRELLDSLQEQSYPYWELLLADAGGEDSMEQAVRERKDDRIRYIRLETNEGIAGNTNAAICRASGRYIGLLDHDDVLTPDALYEMAHALKEKEKRGIHPIFLYSDEDKWDGEDSYYEPHHKLDFNLDLLLSNNYICHFLVMEASLMKRLLLRPGFDGAQDYDLVLRASADVLRDKAEELCVHIPKVLYHWRCHKESTASNPASKTYAYEAGRRALEDFAKNQGWNVRIHDTRHLGFYCMEFLPDVLSQRKDIAAAAGPLPSVKGKLISGIYDTDQQGNTKMRYQDLRRSFSGYMHRAVLLQDVETADIRTMQVSPQWQSALDHALRQIREGADPIQTSIHLCKEMRKEGFRILWDPCRKEGTH</sequence>
<dbReference type="EC" id="2.4.1.305" evidence="2"/>
<dbReference type="PATRIC" id="fig|1432052.4.peg.1752"/>
<reference evidence="2 3" key="1">
    <citation type="submission" date="2016-07" db="EMBL/GenBank/DDBJ databases">
        <title>Characterization of isolates of Eisenbergiella tayi derived from blood cultures, using whole genome sequencing.</title>
        <authorList>
            <person name="Burdz T."/>
            <person name="Wiebe D."/>
            <person name="Huynh C."/>
            <person name="Bernard K."/>
        </authorList>
    </citation>
    <scope>NUCLEOTIDE SEQUENCE [LARGE SCALE GENOMIC DNA]</scope>
    <source>
        <strain evidence="2 3">NML 110608</strain>
    </source>
</reference>
<protein>
    <submittedName>
        <fullName evidence="2">UDP-Glc:alpha-D-GlcNAc-diphosphoundecaprenol beta-1,3-glucosyltransferase WfgD</fullName>
        <ecNumber evidence="2">2.4.1.305</ecNumber>
    </submittedName>
</protein>
<dbReference type="Pfam" id="PF00535">
    <property type="entry name" value="Glycos_transf_2"/>
    <property type="match status" value="1"/>
</dbReference>
<gene>
    <name evidence="2" type="primary">wfgD_1</name>
    <name evidence="2" type="ORF">BEI61_01565</name>
</gene>
<name>A0A1E3ABX5_9FIRM</name>
<dbReference type="GO" id="GO:0016758">
    <property type="term" value="F:hexosyltransferase activity"/>
    <property type="evidence" value="ECO:0007669"/>
    <property type="project" value="UniProtKB-ARBA"/>
</dbReference>
<evidence type="ECO:0000313" key="2">
    <source>
        <dbReference type="EMBL" id="ODM05676.1"/>
    </source>
</evidence>
<keyword evidence="2" id="KW-0808">Transferase</keyword>
<dbReference type="RefSeq" id="WP_069151872.1">
    <property type="nucleotide sequence ID" value="NZ_MCGH01000002.1"/>
</dbReference>
<dbReference type="Proteomes" id="UP000094067">
    <property type="component" value="Unassembled WGS sequence"/>
</dbReference>
<evidence type="ECO:0000259" key="1">
    <source>
        <dbReference type="Pfam" id="PF00535"/>
    </source>
</evidence>
<dbReference type="PANTHER" id="PTHR22916">
    <property type="entry name" value="GLYCOSYLTRANSFERASE"/>
    <property type="match status" value="1"/>
</dbReference>
<organism evidence="2 3">
    <name type="scientific">Eisenbergiella tayi</name>
    <dbReference type="NCBI Taxonomy" id="1432052"/>
    <lineage>
        <taxon>Bacteria</taxon>
        <taxon>Bacillati</taxon>
        <taxon>Bacillota</taxon>
        <taxon>Clostridia</taxon>
        <taxon>Lachnospirales</taxon>
        <taxon>Lachnospiraceae</taxon>
        <taxon>Eisenbergiella</taxon>
    </lineage>
</organism>
<proteinExistence type="predicted"/>
<dbReference type="EMBL" id="MCGH01000002">
    <property type="protein sequence ID" value="ODM05676.1"/>
    <property type="molecule type" value="Genomic_DNA"/>
</dbReference>
<dbReference type="AlphaFoldDB" id="A0A1E3ABX5"/>
<dbReference type="Gene3D" id="3.90.550.10">
    <property type="entry name" value="Spore Coat Polysaccharide Biosynthesis Protein SpsA, Chain A"/>
    <property type="match status" value="1"/>
</dbReference>
<accession>A0A1E3ABX5</accession>
<evidence type="ECO:0000313" key="3">
    <source>
        <dbReference type="Proteomes" id="UP000094067"/>
    </source>
</evidence>
<keyword evidence="2" id="KW-0328">Glycosyltransferase</keyword>
<dbReference type="InterPro" id="IPR029044">
    <property type="entry name" value="Nucleotide-diphossugar_trans"/>
</dbReference>
<comment type="caution">
    <text evidence="2">The sequence shown here is derived from an EMBL/GenBank/DDBJ whole genome shotgun (WGS) entry which is preliminary data.</text>
</comment>
<feature type="domain" description="Glycosyltransferase 2-like" evidence="1">
    <location>
        <begin position="108"/>
        <end position="268"/>
    </location>
</feature>